<dbReference type="OrthoDB" id="3699494at2"/>
<name>A0A229RF15_AMYAL</name>
<dbReference type="EMBL" id="NMQU01000106">
    <property type="protein sequence ID" value="OXM45238.1"/>
    <property type="molecule type" value="Genomic_DNA"/>
</dbReference>
<proteinExistence type="predicted"/>
<gene>
    <name evidence="1" type="ORF">CFP75_32145</name>
</gene>
<reference evidence="1 2" key="1">
    <citation type="submission" date="2017-07" db="EMBL/GenBank/DDBJ databases">
        <title>Amycolatopsis alba DSM 44262 Genome sequencing and assembly.</title>
        <authorList>
            <person name="Kaur N."/>
            <person name="Mayilraj S."/>
        </authorList>
    </citation>
    <scope>NUCLEOTIDE SEQUENCE [LARGE SCALE GENOMIC DNA]</scope>
    <source>
        <strain evidence="1 2">DSM 44262</strain>
    </source>
</reference>
<accession>A0A229RF15</accession>
<dbReference type="AlphaFoldDB" id="A0A229RF15"/>
<evidence type="ECO:0000313" key="1">
    <source>
        <dbReference type="EMBL" id="OXM45238.1"/>
    </source>
</evidence>
<dbReference type="RefSeq" id="WP_020636650.1">
    <property type="nucleotide sequence ID" value="NZ_KB913032.1"/>
</dbReference>
<keyword evidence="2" id="KW-1185">Reference proteome</keyword>
<dbReference type="Proteomes" id="UP000215563">
    <property type="component" value="Unassembled WGS sequence"/>
</dbReference>
<organism evidence="1 2">
    <name type="scientific">Amycolatopsis alba DSM 44262</name>
    <dbReference type="NCBI Taxonomy" id="1125972"/>
    <lineage>
        <taxon>Bacteria</taxon>
        <taxon>Bacillati</taxon>
        <taxon>Actinomycetota</taxon>
        <taxon>Actinomycetes</taxon>
        <taxon>Pseudonocardiales</taxon>
        <taxon>Pseudonocardiaceae</taxon>
        <taxon>Amycolatopsis</taxon>
    </lineage>
</organism>
<protein>
    <submittedName>
        <fullName evidence="1">Uncharacterized protein</fullName>
    </submittedName>
</protein>
<sequence length="92" mass="10277">MKDYVVGWQIEAFRESDERLAWSLDLPFGTSQHALETLLGMDDLSMPEGYPVTLEQVRAVLDNFAAPADTVGPLDDVKYSYFLSAFADTRTA</sequence>
<comment type="caution">
    <text evidence="1">The sequence shown here is derived from an EMBL/GenBank/DDBJ whole genome shotgun (WGS) entry which is preliminary data.</text>
</comment>
<evidence type="ECO:0000313" key="2">
    <source>
        <dbReference type="Proteomes" id="UP000215563"/>
    </source>
</evidence>